<evidence type="ECO:0000259" key="10">
    <source>
        <dbReference type="PROSITE" id="PS50006"/>
    </source>
</evidence>
<feature type="binding site" evidence="8">
    <location>
        <position position="159"/>
    </location>
    <ligand>
        <name>ATP</name>
        <dbReference type="ChEBI" id="CHEBI:30616"/>
    </ligand>
</feature>
<feature type="region of interest" description="Disordered" evidence="9">
    <location>
        <begin position="396"/>
        <end position="432"/>
    </location>
</feature>
<evidence type="ECO:0000256" key="1">
    <source>
        <dbReference type="ARBA" id="ARBA00012513"/>
    </source>
</evidence>
<accession>A0A7R9FHW0</accession>
<protein>
    <recommendedName>
        <fullName evidence="1">non-specific serine/threonine protein kinase</fullName>
        <ecNumber evidence="1">2.7.11.1</ecNumber>
    </recommendedName>
</protein>
<dbReference type="PROSITE" id="PS00108">
    <property type="entry name" value="PROTEIN_KINASE_ST"/>
    <property type="match status" value="1"/>
</dbReference>
<keyword evidence="2" id="KW-0723">Serine/threonine-protein kinase</keyword>
<comment type="catalytic activity">
    <reaction evidence="7">
        <text>L-seryl-[protein] + ATP = O-phospho-L-seryl-[protein] + ADP + H(+)</text>
        <dbReference type="Rhea" id="RHEA:17989"/>
        <dbReference type="Rhea" id="RHEA-COMP:9863"/>
        <dbReference type="Rhea" id="RHEA-COMP:11604"/>
        <dbReference type="ChEBI" id="CHEBI:15378"/>
        <dbReference type="ChEBI" id="CHEBI:29999"/>
        <dbReference type="ChEBI" id="CHEBI:30616"/>
        <dbReference type="ChEBI" id="CHEBI:83421"/>
        <dbReference type="ChEBI" id="CHEBI:456216"/>
        <dbReference type="EC" id="2.7.11.1"/>
    </reaction>
</comment>
<dbReference type="Gene3D" id="1.10.510.10">
    <property type="entry name" value="Transferase(Phosphotransferase) domain 1"/>
    <property type="match status" value="1"/>
</dbReference>
<dbReference type="PANTHER" id="PTHR44167">
    <property type="entry name" value="OVARIAN-SPECIFIC SERINE/THREONINE-PROTEIN KINASE LOK-RELATED"/>
    <property type="match status" value="1"/>
</dbReference>
<dbReference type="SMART" id="SM00220">
    <property type="entry name" value="S_TKc"/>
    <property type="match status" value="1"/>
</dbReference>
<evidence type="ECO:0000256" key="6">
    <source>
        <dbReference type="ARBA" id="ARBA00047899"/>
    </source>
</evidence>
<dbReference type="InterPro" id="IPR000719">
    <property type="entry name" value="Prot_kinase_dom"/>
</dbReference>
<dbReference type="SUPFAM" id="SSF49879">
    <property type="entry name" value="SMAD/FHA domain"/>
    <property type="match status" value="1"/>
</dbReference>
<comment type="catalytic activity">
    <reaction evidence="6">
        <text>L-threonyl-[protein] + ATP = O-phospho-L-threonyl-[protein] + ADP + H(+)</text>
        <dbReference type="Rhea" id="RHEA:46608"/>
        <dbReference type="Rhea" id="RHEA-COMP:11060"/>
        <dbReference type="Rhea" id="RHEA-COMP:11605"/>
        <dbReference type="ChEBI" id="CHEBI:15378"/>
        <dbReference type="ChEBI" id="CHEBI:30013"/>
        <dbReference type="ChEBI" id="CHEBI:30616"/>
        <dbReference type="ChEBI" id="CHEBI:61977"/>
        <dbReference type="ChEBI" id="CHEBI:456216"/>
        <dbReference type="EC" id="2.7.11.1"/>
    </reaction>
</comment>
<feature type="compositionally biased region" description="Pro residues" evidence="9">
    <location>
        <begin position="401"/>
        <end position="412"/>
    </location>
</feature>
<dbReference type="InterPro" id="IPR008271">
    <property type="entry name" value="Ser/Thr_kinase_AS"/>
</dbReference>
<evidence type="ECO:0000256" key="4">
    <source>
        <dbReference type="ARBA" id="ARBA00022777"/>
    </source>
</evidence>
<keyword evidence="3 8" id="KW-0547">Nucleotide-binding</keyword>
<dbReference type="PANTHER" id="PTHR44167:SF24">
    <property type="entry name" value="SERINE_THREONINE-PROTEIN KINASE CHK2"/>
    <property type="match status" value="1"/>
</dbReference>
<name>A0A7R9FHW0_9NEOP</name>
<dbReference type="SUPFAM" id="SSF56112">
    <property type="entry name" value="Protein kinase-like (PK-like)"/>
    <property type="match status" value="1"/>
</dbReference>
<dbReference type="Pfam" id="PF00498">
    <property type="entry name" value="FHA"/>
    <property type="match status" value="1"/>
</dbReference>
<evidence type="ECO:0000256" key="5">
    <source>
        <dbReference type="ARBA" id="ARBA00022840"/>
    </source>
</evidence>
<dbReference type="SMART" id="SM00240">
    <property type="entry name" value="FHA"/>
    <property type="match status" value="1"/>
</dbReference>
<feature type="region of interest" description="Disordered" evidence="9">
    <location>
        <begin position="699"/>
        <end position="743"/>
    </location>
</feature>
<evidence type="ECO:0000259" key="11">
    <source>
        <dbReference type="PROSITE" id="PS50011"/>
    </source>
</evidence>
<organism evidence="12">
    <name type="scientific">Timema tahoe</name>
    <dbReference type="NCBI Taxonomy" id="61484"/>
    <lineage>
        <taxon>Eukaryota</taxon>
        <taxon>Metazoa</taxon>
        <taxon>Ecdysozoa</taxon>
        <taxon>Arthropoda</taxon>
        <taxon>Hexapoda</taxon>
        <taxon>Insecta</taxon>
        <taxon>Pterygota</taxon>
        <taxon>Neoptera</taxon>
        <taxon>Polyneoptera</taxon>
        <taxon>Phasmatodea</taxon>
        <taxon>Timematodea</taxon>
        <taxon>Timematoidea</taxon>
        <taxon>Timematidae</taxon>
        <taxon>Timema</taxon>
    </lineage>
</organism>
<dbReference type="Gene3D" id="2.60.200.20">
    <property type="match status" value="1"/>
</dbReference>
<dbReference type="FunFam" id="1.10.510.10:FF:000571">
    <property type="entry name" value="Maternal embryonic leucine zipper kinase"/>
    <property type="match status" value="1"/>
</dbReference>
<feature type="compositionally biased region" description="Basic and acidic residues" evidence="9">
    <location>
        <begin position="639"/>
        <end position="650"/>
    </location>
</feature>
<dbReference type="PROSITE" id="PS00107">
    <property type="entry name" value="PROTEIN_KINASE_ATP"/>
    <property type="match status" value="1"/>
</dbReference>
<dbReference type="GO" id="GO:0005737">
    <property type="term" value="C:cytoplasm"/>
    <property type="evidence" value="ECO:0007669"/>
    <property type="project" value="TreeGrafter"/>
</dbReference>
<sequence>MFGSRPVWGWLYPYQGSTKVKALKSKSCLVGKDSSCDIVIGKQQVPSLDDYLNLNKQHFKIKRKDDGVFLEDLSRLHTIVNNRSLVFGERVKLRHCDLISVLRNQVKVFVYLDNAALEAGQYPDEIKKKYIVAYSLGQGGYGEVNLVFQKESCQRFAMKKVRKNPEQLQLIDTEVNILRSLNHPCLIHLEEIHQSPEELYMFLEHMEGGALLSKIHPKKCLADEDVKLIFYQLTLAVQYLHNHNIAHRDIKPENILLASDDPKTLIKLSDFGLSKMEAGTKLTTSIGTPKYTAPEIVNNVNKSSSYTNKVDQWSMGVVLYLCLSGSHPFHTDGSTMNWSCQFLPSVWSRRTVAKDLVQRMLISDPNQRIEVQNILSHPWLQDEAMRMMAHKLMYPGREYKPTPPKDPTPPSSPKQTFFEEVDTRTQNPEQQQRHHFGVRVLPAMPDARRSSPAQTVNLRNQDENFQRSYSLRHSMSPLDKQFQTYNMVQDVTHTVGQTQYFRRSWSLRDPGLPPIPPPKPARLAGNITSVRTSENFDLESVPSPTLRHQSQLGVLPPPKPIRTSNHYELSAVSTRAPDIPEENSQEHKINNSVSNLPTSPNQTYSRSKTNKVPPIAPRSVMRRHVESDIPSVPQKPVRQPKDFDANHEPELSSQTTAGNKKVENIPSAALLKSIQTPEMHQTFTLPLQQEKLNKSMQMRTNQPPMTNSKNIESAKASLVRTSMQGSLKRQAPKPPVKSIKSLN</sequence>
<feature type="domain" description="FHA" evidence="10">
    <location>
        <begin position="28"/>
        <end position="85"/>
    </location>
</feature>
<dbReference type="Pfam" id="PF00069">
    <property type="entry name" value="Pkinase"/>
    <property type="match status" value="1"/>
</dbReference>
<feature type="region of interest" description="Disordered" evidence="9">
    <location>
        <begin position="541"/>
        <end position="658"/>
    </location>
</feature>
<dbReference type="GO" id="GO:0005634">
    <property type="term" value="C:nucleus"/>
    <property type="evidence" value="ECO:0007669"/>
    <property type="project" value="TreeGrafter"/>
</dbReference>
<dbReference type="EMBL" id="OE000442">
    <property type="protein sequence ID" value="CAD7453850.1"/>
    <property type="molecule type" value="Genomic_DNA"/>
</dbReference>
<dbReference type="EC" id="2.7.11.1" evidence="1"/>
<dbReference type="PROSITE" id="PS50006">
    <property type="entry name" value="FHA_DOMAIN"/>
    <property type="match status" value="1"/>
</dbReference>
<dbReference type="GO" id="GO:0004674">
    <property type="term" value="F:protein serine/threonine kinase activity"/>
    <property type="evidence" value="ECO:0007669"/>
    <property type="project" value="UniProtKB-KW"/>
</dbReference>
<dbReference type="InterPro" id="IPR017441">
    <property type="entry name" value="Protein_kinase_ATP_BS"/>
</dbReference>
<evidence type="ECO:0000256" key="9">
    <source>
        <dbReference type="SAM" id="MobiDB-lite"/>
    </source>
</evidence>
<reference evidence="12" key="1">
    <citation type="submission" date="2020-11" db="EMBL/GenBank/DDBJ databases">
        <authorList>
            <person name="Tran Van P."/>
        </authorList>
    </citation>
    <scope>NUCLEOTIDE SEQUENCE</scope>
</reference>
<feature type="compositionally biased region" description="Polar residues" evidence="9">
    <location>
        <begin position="699"/>
        <end position="711"/>
    </location>
</feature>
<gene>
    <name evidence="12" type="ORF">TTEB3V08_LOCUS1967</name>
</gene>
<keyword evidence="4" id="KW-0808">Transferase</keyword>
<keyword evidence="5 8" id="KW-0067">ATP-binding</keyword>
<evidence type="ECO:0000256" key="7">
    <source>
        <dbReference type="ARBA" id="ARBA00048679"/>
    </source>
</evidence>
<proteinExistence type="predicted"/>
<dbReference type="InterPro" id="IPR011009">
    <property type="entry name" value="Kinase-like_dom_sf"/>
</dbReference>
<evidence type="ECO:0000256" key="8">
    <source>
        <dbReference type="PROSITE-ProRule" id="PRU10141"/>
    </source>
</evidence>
<evidence type="ECO:0000256" key="2">
    <source>
        <dbReference type="ARBA" id="ARBA00022527"/>
    </source>
</evidence>
<evidence type="ECO:0000313" key="12">
    <source>
        <dbReference type="EMBL" id="CAD7453850.1"/>
    </source>
</evidence>
<feature type="compositionally biased region" description="Polar residues" evidence="9">
    <location>
        <begin position="542"/>
        <end position="552"/>
    </location>
</feature>
<dbReference type="InterPro" id="IPR008984">
    <property type="entry name" value="SMAD_FHA_dom_sf"/>
</dbReference>
<dbReference type="GO" id="GO:0044773">
    <property type="term" value="P:mitotic DNA damage checkpoint signaling"/>
    <property type="evidence" value="ECO:0007669"/>
    <property type="project" value="TreeGrafter"/>
</dbReference>
<keyword evidence="4" id="KW-0418">Kinase</keyword>
<dbReference type="GO" id="GO:0005524">
    <property type="term" value="F:ATP binding"/>
    <property type="evidence" value="ECO:0007669"/>
    <property type="project" value="UniProtKB-UniRule"/>
</dbReference>
<dbReference type="AlphaFoldDB" id="A0A7R9FHW0"/>
<feature type="compositionally biased region" description="Polar residues" evidence="9">
    <location>
        <begin position="562"/>
        <end position="573"/>
    </location>
</feature>
<feature type="compositionally biased region" description="Polar residues" evidence="9">
    <location>
        <begin position="590"/>
        <end position="607"/>
    </location>
</feature>
<dbReference type="InterPro" id="IPR000253">
    <property type="entry name" value="FHA_dom"/>
</dbReference>
<feature type="domain" description="Protein kinase" evidence="11">
    <location>
        <begin position="130"/>
        <end position="380"/>
    </location>
</feature>
<dbReference type="PROSITE" id="PS50011">
    <property type="entry name" value="PROTEIN_KINASE_DOM"/>
    <property type="match status" value="1"/>
</dbReference>
<evidence type="ECO:0000256" key="3">
    <source>
        <dbReference type="ARBA" id="ARBA00022741"/>
    </source>
</evidence>